<dbReference type="AlphaFoldDB" id="E9HS09"/>
<reference evidence="1 2" key="1">
    <citation type="journal article" date="2011" name="Science">
        <title>The ecoresponsive genome of Daphnia pulex.</title>
        <authorList>
            <person name="Colbourne J.K."/>
            <person name="Pfrender M.E."/>
            <person name="Gilbert D."/>
            <person name="Thomas W.K."/>
            <person name="Tucker A."/>
            <person name="Oakley T.H."/>
            <person name="Tokishita S."/>
            <person name="Aerts A."/>
            <person name="Arnold G.J."/>
            <person name="Basu M.K."/>
            <person name="Bauer D.J."/>
            <person name="Caceres C.E."/>
            <person name="Carmel L."/>
            <person name="Casola C."/>
            <person name="Choi J.H."/>
            <person name="Detter J.C."/>
            <person name="Dong Q."/>
            <person name="Dusheyko S."/>
            <person name="Eads B.D."/>
            <person name="Frohlich T."/>
            <person name="Geiler-Samerotte K.A."/>
            <person name="Gerlach D."/>
            <person name="Hatcher P."/>
            <person name="Jogdeo S."/>
            <person name="Krijgsveld J."/>
            <person name="Kriventseva E.V."/>
            <person name="Kultz D."/>
            <person name="Laforsch C."/>
            <person name="Lindquist E."/>
            <person name="Lopez J."/>
            <person name="Manak J.R."/>
            <person name="Muller J."/>
            <person name="Pangilinan J."/>
            <person name="Patwardhan R.P."/>
            <person name="Pitluck S."/>
            <person name="Pritham E.J."/>
            <person name="Rechtsteiner A."/>
            <person name="Rho M."/>
            <person name="Rogozin I.B."/>
            <person name="Sakarya O."/>
            <person name="Salamov A."/>
            <person name="Schaack S."/>
            <person name="Shapiro H."/>
            <person name="Shiga Y."/>
            <person name="Skalitzky C."/>
            <person name="Smith Z."/>
            <person name="Souvorov A."/>
            <person name="Sung W."/>
            <person name="Tang Z."/>
            <person name="Tsuchiya D."/>
            <person name="Tu H."/>
            <person name="Vos H."/>
            <person name="Wang M."/>
            <person name="Wolf Y.I."/>
            <person name="Yamagata H."/>
            <person name="Yamada T."/>
            <person name="Ye Y."/>
            <person name="Shaw J.R."/>
            <person name="Andrews J."/>
            <person name="Crease T.J."/>
            <person name="Tang H."/>
            <person name="Lucas S.M."/>
            <person name="Robertson H.M."/>
            <person name="Bork P."/>
            <person name="Koonin E.V."/>
            <person name="Zdobnov E.M."/>
            <person name="Grigoriev I.V."/>
            <person name="Lynch M."/>
            <person name="Boore J.L."/>
        </authorList>
    </citation>
    <scope>NUCLEOTIDE SEQUENCE [LARGE SCALE GENOMIC DNA]</scope>
</reference>
<accession>E9HS09</accession>
<dbReference type="EMBL" id="GL732743">
    <property type="protein sequence ID" value="EFX65481.1"/>
    <property type="molecule type" value="Genomic_DNA"/>
</dbReference>
<dbReference type="KEGG" id="dpx:DAPPUDRAFT_333149"/>
<dbReference type="Proteomes" id="UP000000305">
    <property type="component" value="Unassembled WGS sequence"/>
</dbReference>
<keyword evidence="2" id="KW-1185">Reference proteome</keyword>
<evidence type="ECO:0000313" key="1">
    <source>
        <dbReference type="EMBL" id="EFX65481.1"/>
    </source>
</evidence>
<dbReference type="OrthoDB" id="8955728at2759"/>
<protein>
    <submittedName>
        <fullName evidence="1">Uncharacterized protein</fullName>
    </submittedName>
</protein>
<proteinExistence type="predicted"/>
<sequence length="143" mass="16409">MAPEIIDEAPLVIEDQTQQLKKISRTTQWRKMAKELRGEVAQVKKPRKEYSCNKCNQPMTSDGHTQFKGKRFCSATEGKSKEQWLAEMRIIEVKSCSDLPQFEGFPSHIFHSLSSSEKPFGMEEEVAQKFEQSSSALNFTDIF</sequence>
<organism evidence="1 2">
    <name type="scientific">Daphnia pulex</name>
    <name type="common">Water flea</name>
    <dbReference type="NCBI Taxonomy" id="6669"/>
    <lineage>
        <taxon>Eukaryota</taxon>
        <taxon>Metazoa</taxon>
        <taxon>Ecdysozoa</taxon>
        <taxon>Arthropoda</taxon>
        <taxon>Crustacea</taxon>
        <taxon>Branchiopoda</taxon>
        <taxon>Diplostraca</taxon>
        <taxon>Cladocera</taxon>
        <taxon>Anomopoda</taxon>
        <taxon>Daphniidae</taxon>
        <taxon>Daphnia</taxon>
    </lineage>
</organism>
<gene>
    <name evidence="1" type="ORF">DAPPUDRAFT_333149</name>
</gene>
<name>E9HS09_DAPPU</name>
<dbReference type="HOGENOM" id="CLU_1808149_0_0_1"/>
<dbReference type="PhylomeDB" id="E9HS09"/>
<dbReference type="InParanoid" id="E9HS09"/>
<evidence type="ECO:0000313" key="2">
    <source>
        <dbReference type="Proteomes" id="UP000000305"/>
    </source>
</evidence>